<dbReference type="SUPFAM" id="SSF75011">
    <property type="entry name" value="3-carboxy-cis,cis-mucoante lactonizing enzyme"/>
    <property type="match status" value="1"/>
</dbReference>
<dbReference type="HAMAP" id="MF_01373">
    <property type="entry name" value="LpqB_lipoprot"/>
    <property type="match status" value="1"/>
</dbReference>
<protein>
    <recommendedName>
        <fullName evidence="6">Lipoprotein LpqB</fullName>
    </recommendedName>
</protein>
<feature type="region of interest" description="Disordered" evidence="7">
    <location>
        <begin position="436"/>
        <end position="461"/>
    </location>
</feature>
<dbReference type="InterPro" id="IPR059026">
    <property type="entry name" value="LpqB_N"/>
</dbReference>
<dbReference type="Pfam" id="PF25976">
    <property type="entry name" value="LpqB_N"/>
    <property type="match status" value="1"/>
</dbReference>
<evidence type="ECO:0000256" key="7">
    <source>
        <dbReference type="SAM" id="MobiDB-lite"/>
    </source>
</evidence>
<keyword evidence="3" id="KW-0472">Membrane</keyword>
<comment type="similarity">
    <text evidence="6">Belongs to the LpqB lipoprotein family.</text>
</comment>
<comment type="caution">
    <text evidence="9">The sequence shown here is derived from an EMBL/GenBank/DDBJ whole genome shotgun (WGS) entry which is preliminary data.</text>
</comment>
<evidence type="ECO:0000256" key="6">
    <source>
        <dbReference type="HAMAP-Rule" id="MF_01373"/>
    </source>
</evidence>
<evidence type="ECO:0000256" key="2">
    <source>
        <dbReference type="ARBA" id="ARBA00022729"/>
    </source>
</evidence>
<dbReference type="InterPro" id="IPR019606">
    <property type="entry name" value="GerMN"/>
</dbReference>
<dbReference type="SMART" id="SM00909">
    <property type="entry name" value="Germane"/>
    <property type="match status" value="1"/>
</dbReference>
<proteinExistence type="inferred from homology"/>
<sequence>MRRRTVTSPPARTPSRAGKRRPRVGAEGQLRGRIRPLRTGVVLAACGVLVAGCAAMPDEGNMKKVDASQRPDSQSQVRVYAMPPPEDAGAVDIVQGFLEALTSDDPDFAIARKYLTKKASQNWHPERSTTVLADGPNTVADNVGNNSEGERTYSLTGRRLATVNAQRAYKPDAKQYRQAVHLTQQSGPNGPVWRIDVPPSGVVIGESDFERNYQAVNKYYFALPPGNVKTRDRPGGQQGLVADPIYVRQRIDPLTETVRALLDGPSNWLAPVVRSAVPIGARLASGTKSLTPDDKNKLVVPLNDRADTLGHDQCTQVAAQLLFTLQDLTASGVEQVELQRRNGSQLCVLSKDRAETVAPHRTADLPAYQYFIDEKKRLVRMPGNAGSNAAPEPVTGPFGDEEQPLRSAAVSRDEEHAAGVSPDGRRLYTTSVVSKSTLGGPELRSHAKSEKDGLSTPSWDGRGNLWVADRDRKRPRLLWLSEGTGEPVQVRVPDLNGRIEAVRVAADGVRVALLVTKNGETKLQIGRVEWTDGKGGQPDISVVELLEAAPQMEEVTAMSWAGVSRLVVVGRESGGVQQMRYVQCDGSARTGATLPGLTGAKEIAASEDERQPLVAHSDDGIVRLPSGAQWQTVVKEGTAPIYPG</sequence>
<evidence type="ECO:0000256" key="4">
    <source>
        <dbReference type="ARBA" id="ARBA00023139"/>
    </source>
</evidence>
<organism evidence="9 10">
    <name type="scientific">Streptomyces flavofungini</name>
    <dbReference type="NCBI Taxonomy" id="68200"/>
    <lineage>
        <taxon>Bacteria</taxon>
        <taxon>Bacillati</taxon>
        <taxon>Actinomycetota</taxon>
        <taxon>Actinomycetes</taxon>
        <taxon>Kitasatosporales</taxon>
        <taxon>Streptomycetaceae</taxon>
        <taxon>Streptomyces</taxon>
    </lineage>
</organism>
<gene>
    <name evidence="6" type="primary">lpqB</name>
    <name evidence="9" type="ORF">JGB26_31155</name>
</gene>
<evidence type="ECO:0000259" key="8">
    <source>
        <dbReference type="SMART" id="SM00909"/>
    </source>
</evidence>
<keyword evidence="2" id="KW-0732">Signal</keyword>
<keyword evidence="5" id="KW-0449">Lipoprotein</keyword>
<comment type="subcellular location">
    <subcellularLocation>
        <location evidence="6">Cell membrane</location>
        <topology evidence="6">Lipid-anchor</topology>
    </subcellularLocation>
</comment>
<keyword evidence="4" id="KW-0564">Palmitate</keyword>
<feature type="region of interest" description="Disordered" evidence="7">
    <location>
        <begin position="383"/>
        <end position="423"/>
    </location>
</feature>
<dbReference type="InterPro" id="IPR018910">
    <property type="entry name" value="LpqB_C"/>
</dbReference>
<reference evidence="9 10" key="1">
    <citation type="submission" date="2020-12" db="EMBL/GenBank/DDBJ databases">
        <title>Streptomyces typhae sp. nov., a novel endophytic actinomycete isolated from the root of cattail pollen (Typha angustifolia L.).</title>
        <authorList>
            <person name="Peng C."/>
            <person name="Liu C."/>
        </authorList>
    </citation>
    <scope>NUCLEOTIDE SEQUENCE [LARGE SCALE GENOMIC DNA]</scope>
    <source>
        <strain evidence="9 10">JCM 4753</strain>
    </source>
</reference>
<accession>A0ABS0XE55</accession>
<dbReference type="Pfam" id="PF10646">
    <property type="entry name" value="Germane"/>
    <property type="match status" value="1"/>
</dbReference>
<feature type="domain" description="GerMN" evidence="8">
    <location>
        <begin position="254"/>
        <end position="350"/>
    </location>
</feature>
<name>A0ABS0XE55_9ACTN</name>
<evidence type="ECO:0000313" key="10">
    <source>
        <dbReference type="Proteomes" id="UP000634780"/>
    </source>
</evidence>
<dbReference type="Pfam" id="PF10647">
    <property type="entry name" value="Gmad1"/>
    <property type="match status" value="1"/>
</dbReference>
<dbReference type="Proteomes" id="UP000634780">
    <property type="component" value="Unassembled WGS sequence"/>
</dbReference>
<feature type="compositionally biased region" description="Polar residues" evidence="7">
    <location>
        <begin position="1"/>
        <end position="10"/>
    </location>
</feature>
<keyword evidence="1" id="KW-1003">Cell membrane</keyword>
<keyword evidence="10" id="KW-1185">Reference proteome</keyword>
<evidence type="ECO:0000256" key="3">
    <source>
        <dbReference type="ARBA" id="ARBA00023136"/>
    </source>
</evidence>
<evidence type="ECO:0000256" key="5">
    <source>
        <dbReference type="ARBA" id="ARBA00023288"/>
    </source>
</evidence>
<feature type="region of interest" description="Disordered" evidence="7">
    <location>
        <begin position="128"/>
        <end position="150"/>
    </location>
</feature>
<evidence type="ECO:0000313" key="9">
    <source>
        <dbReference type="EMBL" id="MBJ3811499.1"/>
    </source>
</evidence>
<dbReference type="InterPro" id="IPR023959">
    <property type="entry name" value="LpqB"/>
</dbReference>
<dbReference type="EMBL" id="JAEKOZ010000026">
    <property type="protein sequence ID" value="MBJ3811499.1"/>
    <property type="molecule type" value="Genomic_DNA"/>
</dbReference>
<feature type="compositionally biased region" description="Basic and acidic residues" evidence="7">
    <location>
        <begin position="443"/>
        <end position="453"/>
    </location>
</feature>
<feature type="region of interest" description="Disordered" evidence="7">
    <location>
        <begin position="1"/>
        <end position="28"/>
    </location>
</feature>
<evidence type="ECO:0000256" key="1">
    <source>
        <dbReference type="ARBA" id="ARBA00022475"/>
    </source>
</evidence>